<reference evidence="2 3" key="1">
    <citation type="journal article" date="2023" name="Plants (Basel)">
        <title>Bridging the Gap: Combining Genomics and Transcriptomics Approaches to Understand Stylosanthes scabra, an Orphan Legume from the Brazilian Caatinga.</title>
        <authorList>
            <person name="Ferreira-Neto J.R.C."/>
            <person name="da Silva M.D."/>
            <person name="Binneck E."/>
            <person name="de Melo N.F."/>
            <person name="da Silva R.H."/>
            <person name="de Melo A.L.T.M."/>
            <person name="Pandolfi V."/>
            <person name="Bustamante F.O."/>
            <person name="Brasileiro-Vidal A.C."/>
            <person name="Benko-Iseppon A.M."/>
        </authorList>
    </citation>
    <scope>NUCLEOTIDE SEQUENCE [LARGE SCALE GENOMIC DNA]</scope>
    <source>
        <tissue evidence="2">Leaves</tissue>
    </source>
</reference>
<feature type="region of interest" description="Disordered" evidence="1">
    <location>
        <begin position="27"/>
        <end position="84"/>
    </location>
</feature>
<sequence>MSSRFKYFKPPRFGRRKYQWRPVLKENQQVNQTMDHSKHQEYMRRVVQQEQETSKKNNQEQGGGTNNNSSVERRTTVGGGGGAAAVKANAAEITNSRLTSFLEKDESFLTPWNWDPNNDASGSLNQQGRKNYHQFHPGTFFFREYPEYFGSRRHYQAPHQPDSNKPSQ</sequence>
<feature type="compositionally biased region" description="Basic and acidic residues" evidence="1">
    <location>
        <begin position="35"/>
        <end position="44"/>
    </location>
</feature>
<keyword evidence="3" id="KW-1185">Reference proteome</keyword>
<dbReference type="EMBL" id="JASCZI010121399">
    <property type="protein sequence ID" value="MED6161569.1"/>
    <property type="molecule type" value="Genomic_DNA"/>
</dbReference>
<dbReference type="Proteomes" id="UP001341840">
    <property type="component" value="Unassembled WGS sequence"/>
</dbReference>
<evidence type="ECO:0000256" key="1">
    <source>
        <dbReference type="SAM" id="MobiDB-lite"/>
    </source>
</evidence>
<proteinExistence type="predicted"/>
<name>A0ABU6UKG0_9FABA</name>
<gene>
    <name evidence="2" type="ORF">PIB30_062022</name>
</gene>
<accession>A0ABU6UKG0</accession>
<organism evidence="2 3">
    <name type="scientific">Stylosanthes scabra</name>
    <dbReference type="NCBI Taxonomy" id="79078"/>
    <lineage>
        <taxon>Eukaryota</taxon>
        <taxon>Viridiplantae</taxon>
        <taxon>Streptophyta</taxon>
        <taxon>Embryophyta</taxon>
        <taxon>Tracheophyta</taxon>
        <taxon>Spermatophyta</taxon>
        <taxon>Magnoliopsida</taxon>
        <taxon>eudicotyledons</taxon>
        <taxon>Gunneridae</taxon>
        <taxon>Pentapetalae</taxon>
        <taxon>rosids</taxon>
        <taxon>fabids</taxon>
        <taxon>Fabales</taxon>
        <taxon>Fabaceae</taxon>
        <taxon>Papilionoideae</taxon>
        <taxon>50 kb inversion clade</taxon>
        <taxon>dalbergioids sensu lato</taxon>
        <taxon>Dalbergieae</taxon>
        <taxon>Pterocarpus clade</taxon>
        <taxon>Stylosanthes</taxon>
    </lineage>
</organism>
<comment type="caution">
    <text evidence="2">The sequence shown here is derived from an EMBL/GenBank/DDBJ whole genome shotgun (WGS) entry which is preliminary data.</text>
</comment>
<evidence type="ECO:0000313" key="2">
    <source>
        <dbReference type="EMBL" id="MED6161569.1"/>
    </source>
</evidence>
<protein>
    <submittedName>
        <fullName evidence="2">Uncharacterized protein</fullName>
    </submittedName>
</protein>
<evidence type="ECO:0000313" key="3">
    <source>
        <dbReference type="Proteomes" id="UP001341840"/>
    </source>
</evidence>